<evidence type="ECO:0000259" key="1">
    <source>
        <dbReference type="Pfam" id="PF01261"/>
    </source>
</evidence>
<dbReference type="EMBL" id="QFPW01000012">
    <property type="protein sequence ID" value="PZQ48439.1"/>
    <property type="molecule type" value="Genomic_DNA"/>
</dbReference>
<sequence length="272" mass="29404">MQFALNQMTTPNLGYAAFLDLAKALGCVGVEARNDLGREIFDGIAPEEAGRMARARGLRIVGVSQVYPFNVWSDEIEAAVENLITTAKAAGGETISLIPRNDGAGRGEAERRENMLRALRAIKPMLERTGMVALVEPLGFGRSSLRSKVELVAAIDELDANGVYKLVHDTFHHTLAGGGDLFPRQTGIVHLSGVVDPALAVDEMEDAHRVLVDAADRLGNIEQITALRDAGYDGVFSYECFSPEVHAFADPEARLRETFAFVTDRLAAPAAR</sequence>
<proteinExistence type="predicted"/>
<feature type="domain" description="Xylose isomerase-like TIM barrel" evidence="1">
    <location>
        <begin position="19"/>
        <end position="262"/>
    </location>
</feature>
<dbReference type="InterPro" id="IPR014621">
    <property type="entry name" value="UCP036778_sugar_epimerase"/>
</dbReference>
<evidence type="ECO:0000313" key="2">
    <source>
        <dbReference type="EMBL" id="PZQ48439.1"/>
    </source>
</evidence>
<gene>
    <name evidence="2" type="ORF">DI556_14895</name>
</gene>
<dbReference type="SUPFAM" id="SSF51658">
    <property type="entry name" value="Xylose isomerase-like"/>
    <property type="match status" value="1"/>
</dbReference>
<dbReference type="Proteomes" id="UP000249185">
    <property type="component" value="Unassembled WGS sequence"/>
</dbReference>
<dbReference type="AlphaFoldDB" id="A0A2W5N7Z6"/>
<dbReference type="Pfam" id="PF01261">
    <property type="entry name" value="AP_endonuc_2"/>
    <property type="match status" value="1"/>
</dbReference>
<organism evidence="2 3">
    <name type="scientific">Rhodovulum sulfidophilum</name>
    <name type="common">Rhodobacter sulfidophilus</name>
    <dbReference type="NCBI Taxonomy" id="35806"/>
    <lineage>
        <taxon>Bacteria</taxon>
        <taxon>Pseudomonadati</taxon>
        <taxon>Pseudomonadota</taxon>
        <taxon>Alphaproteobacteria</taxon>
        <taxon>Rhodobacterales</taxon>
        <taxon>Paracoccaceae</taxon>
        <taxon>Rhodovulum</taxon>
    </lineage>
</organism>
<protein>
    <submittedName>
        <fullName evidence="2">Sugar epimerase</fullName>
    </submittedName>
</protein>
<dbReference type="PIRSF" id="PIRSF036778">
    <property type="entry name" value="UCP036778"/>
    <property type="match status" value="1"/>
</dbReference>
<comment type="caution">
    <text evidence="2">The sequence shown here is derived from an EMBL/GenBank/DDBJ whole genome shotgun (WGS) entry which is preliminary data.</text>
</comment>
<reference evidence="2 3" key="1">
    <citation type="submission" date="2017-08" db="EMBL/GenBank/DDBJ databases">
        <title>Infants hospitalized years apart are colonized by the same room-sourced microbial strains.</title>
        <authorList>
            <person name="Brooks B."/>
            <person name="Olm M.R."/>
            <person name="Firek B.A."/>
            <person name="Baker R."/>
            <person name="Thomas B.C."/>
            <person name="Morowitz M.J."/>
            <person name="Banfield J.F."/>
        </authorList>
    </citation>
    <scope>NUCLEOTIDE SEQUENCE [LARGE SCALE GENOMIC DNA]</scope>
    <source>
        <strain evidence="2">S2_005_002_R2_34</strain>
    </source>
</reference>
<dbReference type="PANTHER" id="PTHR12110:SF21">
    <property type="entry name" value="XYLOSE ISOMERASE-LIKE TIM BARREL DOMAIN-CONTAINING PROTEIN"/>
    <property type="match status" value="1"/>
</dbReference>
<dbReference type="PANTHER" id="PTHR12110">
    <property type="entry name" value="HYDROXYPYRUVATE ISOMERASE"/>
    <property type="match status" value="1"/>
</dbReference>
<name>A0A2W5N7Z6_RHOSU</name>
<evidence type="ECO:0000313" key="3">
    <source>
        <dbReference type="Proteomes" id="UP000249185"/>
    </source>
</evidence>
<dbReference type="InterPro" id="IPR013022">
    <property type="entry name" value="Xyl_isomerase-like_TIM-brl"/>
</dbReference>
<dbReference type="InterPro" id="IPR050312">
    <property type="entry name" value="IolE/XylAMocC-like"/>
</dbReference>
<dbReference type="InterPro" id="IPR036237">
    <property type="entry name" value="Xyl_isomerase-like_sf"/>
</dbReference>
<dbReference type="Gene3D" id="3.20.20.150">
    <property type="entry name" value="Divalent-metal-dependent TIM barrel enzymes"/>
    <property type="match status" value="1"/>
</dbReference>
<accession>A0A2W5N7Z6</accession>